<proteinExistence type="predicted"/>
<dbReference type="CDD" id="cd18793">
    <property type="entry name" value="SF2_C_SNF"/>
    <property type="match status" value="1"/>
</dbReference>
<dbReference type="GO" id="GO:0005634">
    <property type="term" value="C:nucleus"/>
    <property type="evidence" value="ECO:0007669"/>
    <property type="project" value="TreeGrafter"/>
</dbReference>
<keyword evidence="1" id="KW-0489">Methyltransferase</keyword>
<dbReference type="Gene3D" id="3.40.50.300">
    <property type="entry name" value="P-loop containing nucleotide triphosphate hydrolases"/>
    <property type="match status" value="2"/>
</dbReference>
<dbReference type="SMART" id="SM00487">
    <property type="entry name" value="DEXDc"/>
    <property type="match status" value="1"/>
</dbReference>
<keyword evidence="4" id="KW-0378">Hydrolase</keyword>
<evidence type="ECO:0000256" key="5">
    <source>
        <dbReference type="ARBA" id="ARBA00022840"/>
    </source>
</evidence>
<evidence type="ECO:0000259" key="7">
    <source>
        <dbReference type="PROSITE" id="PS51194"/>
    </source>
</evidence>
<dbReference type="InterPro" id="IPR001650">
    <property type="entry name" value="Helicase_C-like"/>
</dbReference>
<dbReference type="EMBL" id="ML995523">
    <property type="protein sequence ID" value="KAF2136382.1"/>
    <property type="molecule type" value="Genomic_DNA"/>
</dbReference>
<dbReference type="PANTHER" id="PTHR45626:SF26">
    <property type="entry name" value="FAMILY HELICASE, PUTATIVE (AFU_ORTHOLOGUE AFUA_2G09120)-RELATED"/>
    <property type="match status" value="1"/>
</dbReference>
<dbReference type="Pfam" id="PF00271">
    <property type="entry name" value="Helicase_C"/>
    <property type="match status" value="1"/>
</dbReference>
<keyword evidence="3" id="KW-0547">Nucleotide-binding</keyword>
<dbReference type="Proteomes" id="UP000799438">
    <property type="component" value="Unassembled WGS sequence"/>
</dbReference>
<evidence type="ECO:0000256" key="1">
    <source>
        <dbReference type="ARBA" id="ARBA00022603"/>
    </source>
</evidence>
<feature type="compositionally biased region" description="Acidic residues" evidence="6">
    <location>
        <begin position="178"/>
        <end position="191"/>
    </location>
</feature>
<organism evidence="8 9">
    <name type="scientific">Aplosporella prunicola CBS 121167</name>
    <dbReference type="NCBI Taxonomy" id="1176127"/>
    <lineage>
        <taxon>Eukaryota</taxon>
        <taxon>Fungi</taxon>
        <taxon>Dikarya</taxon>
        <taxon>Ascomycota</taxon>
        <taxon>Pezizomycotina</taxon>
        <taxon>Dothideomycetes</taxon>
        <taxon>Dothideomycetes incertae sedis</taxon>
        <taxon>Botryosphaeriales</taxon>
        <taxon>Aplosporellaceae</taxon>
        <taxon>Aplosporella</taxon>
    </lineage>
</organism>
<dbReference type="SUPFAM" id="SSF52540">
    <property type="entry name" value="P-loop containing nucleoside triphosphate hydrolases"/>
    <property type="match status" value="2"/>
</dbReference>
<dbReference type="InterPro" id="IPR049730">
    <property type="entry name" value="SNF2/RAD54-like_C"/>
</dbReference>
<sequence length="2221" mass="250686">MSKTILAYFSPRTRAQTSGTGEQAAGVDNVRHVNDAAEPQRKSSRKRRSPSGEVEDRPRKFVRRFKHVEIAIKSANSTVDTQPENNSLPTPPESVTARPQRRPRVSNSPKQAVPTRSRRAKQINYAESSPPSDSGEGDDAAEEFDEYLSEGNQDEDNYDEDVESAEELILESERSSAEEESDVGMDVDMDAEVVSKPAKRNQSKRVKIPRDGTDHKGLDLNRPPLSDLNSIFTEITSRALSEGLGNTLEILDGRELRVATMCSGTESPLLALQLVSEALKRLGISTPLRLRHLFSAEIVPIKQAFIERNYSPPIIFRDVRELVEPQAQTQGATNVYGAKVQVPGDVDLLVAGFSCVDYSNLNQKKKAAGEKGESKDTFEAICAYTRAWKPKIIVLENLYSAPWSYIKSCMKDAGYVTEFTRVDTKDYYLPQTRARGYAVCLLKEAHPRAAAAVDRWVDLMDWFKRRASAPASAFLLPTDDERVYQYNAELARQIRDTARDRTVQWDACRLRHEKVRNKEELGDKRPITEWVDGGTCVSFEHAHKLWLSKQVERVWDVIDIRHLRAARAGFDPSFKTMIMELSQNIDRGGETAFGLCSCITPSGIFFISDRASPLTPHELLALQGIPINKVTFTVETDQQIQDLAGNAMSCTVIGIAQLSALIVAGSMLQSDSACLSDAQLLETEQRCRTERLCGVEHLRKAIEQGVSSSGNPDDLDFARLCAEAAESSRRCRCEGQTTLTRNRMFACDHCGHTVCSACRSRPLHNFRMTEIMKRMNPGEFELRWKPVFPVSIELDNLPDPTQFGLEDHSLTLKHWKRAEHWTVRYESATAILELVLTQQPEWKLYAKPPANLPANDPVRMQLEQPVARAWLSPDFLTSTTAADRKWSKNWKWFVPSKQKFEVQIESSQEMDPSWRAEYGLKGFEDEQIPKRLTVSAIKVPGDIKGIYEHLSNCGTACRSLYRRVSRSDKPESELEPLYLFLDPTRLGPVNQDAFVFARHHRQLEYDETRDVVVSLDAGWRPWRHAWEWDGDRADLSTSGFIPGTWMDSETSIRQREADLLVNSPAGNPAWNEPAYVDSCSDYLALLDARFHERGDTGKNRTYKLSDESGRAMFDSFSWVLEKIRHIPFLGDWRPLQTLSAGASRCQCCSPNTPSVQWRYEMIGKKAILIPQEEPTEASAFEKAIKSRPHIVDMAATVDEYSQECHLQAGINILSLAHRAHGRLVHGQSDSMPVTLSWNLTTEFAHERDLQLPPFRLTNNAQDAPHSQPEGFGLTLNPAQCRSLTWLRQQEHGVPFTVEEVEEEIVDSLRWKVEAKAETEVVVKGGVIADQVSYGKTIITLALIHSAFLNLQPSAPSVELPSTAAPTTFTGRNAGLLKSEATLIVVPNNITGQWRDQVDNCLPAHQYKPFVLVIDTPKILRDLKIKGILRAKIIIVPFSLFEKDEYAERLGQFAAMPQKPNGDGRAFTDWFKFSLGRFPQRLKDLKGQGVKLFNHNLPSQLEETLNDQRFQGQIPTQRLKGIKYKGFAEANGPKTIKSKPTKAKSTTKACAAQDDWEDFDFPVLHLFNFDRLVVDEFTYPKSMGYTSLINLAADKRWVLSGTPPLDDFADIKRIGAFLGINLGIDCDAYGVITRKNAKEILKEQTAFEQFQNFRQKRSSVWHERRHQHAQRFLDVFARQNFANLDVECAEFLRPVQLHLDHRALYKELNQHLAAREMRITHPSKYDCGDRLENFKASLHQQETAEEALLMRANFNPLSVSKSDQSACVEMIYRREADLDAVKKELEEQLLCAETLKRQCLSGETKYSEWRQRKLGEWTGDPKVAHDLRKMIANATEQVKDKPKMRHVSPAHAQEELRKLVSFKISTLERRFVALRRALRYARHLKKIHQEANEESTIVCEGCSSVAQAVGSAVFVGCGHVACEGCVSTSLSTGMCQVSGCSMSIDVNHILKTEDLASVEDLTVKGHRSFGQKLDAVLDLLEEIAQQPTLSEKDFGNKTHENSGGQAILFVQSYQMMKNVKLALNGRGISYYAIDRKGSASKDIQQFKTHVFDTDKHYRRVLLLNLGDESASGMDLVNANHVIFLSPLLTDTETKYHAAMTQAVGRCRRHGQKNAVHVYRFVALQTVDVDILEQRERLHPDNALQESGTDWRGVDLASPEYAEFERTRLVEDLEGGMALVPLSWVKESGRVEAERHGVHLGDGELRRFNSLVRFSDTFAEEAL</sequence>
<dbReference type="Gene3D" id="3.40.50.150">
    <property type="entry name" value="Vaccinia Virus protein VP39"/>
    <property type="match status" value="1"/>
</dbReference>
<feature type="compositionally biased region" description="Basic residues" evidence="6">
    <location>
        <begin position="197"/>
        <end position="207"/>
    </location>
</feature>
<accession>A0A6A6AWK6</accession>
<dbReference type="InterPro" id="IPR001525">
    <property type="entry name" value="C5_MeTfrase"/>
</dbReference>
<dbReference type="GO" id="GO:0032259">
    <property type="term" value="P:methylation"/>
    <property type="evidence" value="ECO:0007669"/>
    <property type="project" value="UniProtKB-KW"/>
</dbReference>
<feature type="compositionally biased region" description="Polar residues" evidence="6">
    <location>
        <begin position="74"/>
        <end position="88"/>
    </location>
</feature>
<protein>
    <recommendedName>
        <fullName evidence="7">Helicase C-terminal domain-containing protein</fullName>
    </recommendedName>
</protein>
<evidence type="ECO:0000313" key="9">
    <source>
        <dbReference type="Proteomes" id="UP000799438"/>
    </source>
</evidence>
<feature type="region of interest" description="Disordered" evidence="6">
    <location>
        <begin position="1"/>
        <end position="222"/>
    </location>
</feature>
<dbReference type="InterPro" id="IPR000330">
    <property type="entry name" value="SNF2_N"/>
</dbReference>
<feature type="compositionally biased region" description="Acidic residues" evidence="6">
    <location>
        <begin position="135"/>
        <end position="170"/>
    </location>
</feature>
<dbReference type="InterPro" id="IPR014001">
    <property type="entry name" value="Helicase_ATP-bd"/>
</dbReference>
<dbReference type="GO" id="GO:0008094">
    <property type="term" value="F:ATP-dependent activity, acting on DNA"/>
    <property type="evidence" value="ECO:0007669"/>
    <property type="project" value="TreeGrafter"/>
</dbReference>
<dbReference type="PANTHER" id="PTHR45626">
    <property type="entry name" value="TRANSCRIPTION TERMINATION FACTOR 2-RELATED"/>
    <property type="match status" value="1"/>
</dbReference>
<feature type="compositionally biased region" description="Basic and acidic residues" evidence="6">
    <location>
        <begin position="29"/>
        <end position="41"/>
    </location>
</feature>
<dbReference type="PROSITE" id="PS51194">
    <property type="entry name" value="HELICASE_CTER"/>
    <property type="match status" value="1"/>
</dbReference>
<evidence type="ECO:0000256" key="3">
    <source>
        <dbReference type="ARBA" id="ARBA00022741"/>
    </source>
</evidence>
<dbReference type="InterPro" id="IPR029063">
    <property type="entry name" value="SAM-dependent_MTases_sf"/>
</dbReference>
<reference evidence="8" key="1">
    <citation type="journal article" date="2020" name="Stud. Mycol.">
        <title>101 Dothideomycetes genomes: a test case for predicting lifestyles and emergence of pathogens.</title>
        <authorList>
            <person name="Haridas S."/>
            <person name="Albert R."/>
            <person name="Binder M."/>
            <person name="Bloem J."/>
            <person name="Labutti K."/>
            <person name="Salamov A."/>
            <person name="Andreopoulos B."/>
            <person name="Baker S."/>
            <person name="Barry K."/>
            <person name="Bills G."/>
            <person name="Bluhm B."/>
            <person name="Cannon C."/>
            <person name="Castanera R."/>
            <person name="Culley D."/>
            <person name="Daum C."/>
            <person name="Ezra D."/>
            <person name="Gonzalez J."/>
            <person name="Henrissat B."/>
            <person name="Kuo A."/>
            <person name="Liang C."/>
            <person name="Lipzen A."/>
            <person name="Lutzoni F."/>
            <person name="Magnuson J."/>
            <person name="Mondo S."/>
            <person name="Nolan M."/>
            <person name="Ohm R."/>
            <person name="Pangilinan J."/>
            <person name="Park H.-J."/>
            <person name="Ramirez L."/>
            <person name="Alfaro M."/>
            <person name="Sun H."/>
            <person name="Tritt A."/>
            <person name="Yoshinaga Y."/>
            <person name="Zwiers L.-H."/>
            <person name="Turgeon B."/>
            <person name="Goodwin S."/>
            <person name="Spatafora J."/>
            <person name="Crous P."/>
            <person name="Grigoriev I."/>
        </authorList>
    </citation>
    <scope>NUCLEOTIDE SEQUENCE</scope>
    <source>
        <strain evidence="8">CBS 121167</strain>
    </source>
</reference>
<dbReference type="InterPro" id="IPR027417">
    <property type="entry name" value="P-loop_NTPase"/>
</dbReference>
<name>A0A6A6AWK6_9PEZI</name>
<evidence type="ECO:0000256" key="4">
    <source>
        <dbReference type="ARBA" id="ARBA00022801"/>
    </source>
</evidence>
<dbReference type="RefSeq" id="XP_033392100.1">
    <property type="nucleotide sequence ID" value="XM_033535358.1"/>
</dbReference>
<dbReference type="Pfam" id="PF00145">
    <property type="entry name" value="DNA_methylase"/>
    <property type="match status" value="1"/>
</dbReference>
<keyword evidence="9" id="KW-1185">Reference proteome</keyword>
<dbReference type="GeneID" id="54292852"/>
<keyword evidence="5" id="KW-0067">ATP-binding</keyword>
<dbReference type="GO" id="GO:0005524">
    <property type="term" value="F:ATP binding"/>
    <property type="evidence" value="ECO:0007669"/>
    <property type="project" value="UniProtKB-KW"/>
</dbReference>
<dbReference type="OrthoDB" id="423221at2759"/>
<evidence type="ECO:0000256" key="2">
    <source>
        <dbReference type="ARBA" id="ARBA00022679"/>
    </source>
</evidence>
<dbReference type="GO" id="GO:0008168">
    <property type="term" value="F:methyltransferase activity"/>
    <property type="evidence" value="ECO:0007669"/>
    <property type="project" value="UniProtKB-KW"/>
</dbReference>
<evidence type="ECO:0000256" key="6">
    <source>
        <dbReference type="SAM" id="MobiDB-lite"/>
    </source>
</evidence>
<dbReference type="SUPFAM" id="SSF53335">
    <property type="entry name" value="S-adenosyl-L-methionine-dependent methyltransferases"/>
    <property type="match status" value="1"/>
</dbReference>
<gene>
    <name evidence="8" type="ORF">K452DRAFT_138048</name>
</gene>
<dbReference type="GO" id="GO:0016787">
    <property type="term" value="F:hydrolase activity"/>
    <property type="evidence" value="ECO:0007669"/>
    <property type="project" value="UniProtKB-KW"/>
</dbReference>
<evidence type="ECO:0000313" key="8">
    <source>
        <dbReference type="EMBL" id="KAF2136382.1"/>
    </source>
</evidence>
<keyword evidence="2" id="KW-0808">Transferase</keyword>
<dbReference type="Pfam" id="PF00176">
    <property type="entry name" value="SNF2-rel_dom"/>
    <property type="match status" value="1"/>
</dbReference>
<dbReference type="InterPro" id="IPR050628">
    <property type="entry name" value="SNF2_RAD54_helicase_TF"/>
</dbReference>
<feature type="domain" description="Helicase C-terminal" evidence="7">
    <location>
        <begin position="1974"/>
        <end position="2160"/>
    </location>
</feature>
<dbReference type="GO" id="GO:0006281">
    <property type="term" value="P:DNA repair"/>
    <property type="evidence" value="ECO:0007669"/>
    <property type="project" value="TreeGrafter"/>
</dbReference>
<feature type="compositionally biased region" description="Basic and acidic residues" evidence="6">
    <location>
        <begin position="208"/>
        <end position="219"/>
    </location>
</feature>